<keyword evidence="3 10" id="KW-0217">Developmental protein</keyword>
<dbReference type="GO" id="GO:0045165">
    <property type="term" value="P:cell fate commitment"/>
    <property type="evidence" value="ECO:0007669"/>
    <property type="project" value="TreeGrafter"/>
</dbReference>
<dbReference type="Proteomes" id="UP001233999">
    <property type="component" value="Unassembled WGS sequence"/>
</dbReference>
<evidence type="ECO:0000256" key="10">
    <source>
        <dbReference type="RuleBase" id="RU003500"/>
    </source>
</evidence>
<comment type="similarity">
    <text evidence="2 10">Belongs to the Wnt family.</text>
</comment>
<evidence type="ECO:0000256" key="8">
    <source>
        <dbReference type="ARBA" id="ARBA00023180"/>
    </source>
</evidence>
<evidence type="ECO:0000256" key="4">
    <source>
        <dbReference type="ARBA" id="ARBA00022525"/>
    </source>
</evidence>
<dbReference type="PROSITE" id="PS00246">
    <property type="entry name" value="WNT1"/>
    <property type="match status" value="1"/>
</dbReference>
<organism evidence="11 12">
    <name type="scientific">Diploptera punctata</name>
    <name type="common">Pacific beetle cockroach</name>
    <dbReference type="NCBI Taxonomy" id="6984"/>
    <lineage>
        <taxon>Eukaryota</taxon>
        <taxon>Metazoa</taxon>
        <taxon>Ecdysozoa</taxon>
        <taxon>Arthropoda</taxon>
        <taxon>Hexapoda</taxon>
        <taxon>Insecta</taxon>
        <taxon>Pterygota</taxon>
        <taxon>Neoptera</taxon>
        <taxon>Polyneoptera</taxon>
        <taxon>Dictyoptera</taxon>
        <taxon>Blattodea</taxon>
        <taxon>Blaberoidea</taxon>
        <taxon>Blaberidae</taxon>
        <taxon>Diplopterinae</taxon>
        <taxon>Diploptera</taxon>
    </lineage>
</organism>
<dbReference type="PRINTS" id="PR01349">
    <property type="entry name" value="WNTPROTEIN"/>
</dbReference>
<comment type="caution">
    <text evidence="11">The sequence shown here is derived from an EMBL/GenBank/DDBJ whole genome shotgun (WGS) entry which is preliminary data.</text>
</comment>
<dbReference type="AlphaFoldDB" id="A0AAD8E7E9"/>
<dbReference type="GO" id="GO:0030182">
    <property type="term" value="P:neuron differentiation"/>
    <property type="evidence" value="ECO:0007669"/>
    <property type="project" value="TreeGrafter"/>
</dbReference>
<evidence type="ECO:0000256" key="1">
    <source>
        <dbReference type="ARBA" id="ARBA00004498"/>
    </source>
</evidence>
<keyword evidence="8" id="KW-0325">Glycoprotein</keyword>
<comment type="function">
    <text evidence="10">Ligand for members of the frizzled family of seven transmembrane receptors.</text>
</comment>
<keyword evidence="5" id="KW-0272">Extracellular matrix</keyword>
<keyword evidence="9" id="KW-0449">Lipoprotein</keyword>
<dbReference type="GO" id="GO:0005109">
    <property type="term" value="F:frizzled binding"/>
    <property type="evidence" value="ECO:0007669"/>
    <property type="project" value="TreeGrafter"/>
</dbReference>
<evidence type="ECO:0000256" key="5">
    <source>
        <dbReference type="ARBA" id="ARBA00022530"/>
    </source>
</evidence>
<feature type="non-terminal residue" evidence="11">
    <location>
        <position position="1"/>
    </location>
</feature>
<evidence type="ECO:0000256" key="7">
    <source>
        <dbReference type="ARBA" id="ARBA00023157"/>
    </source>
</evidence>
<dbReference type="InterPro" id="IPR043158">
    <property type="entry name" value="Wnt_C"/>
</dbReference>
<dbReference type="PANTHER" id="PTHR12027:SF72">
    <property type="entry name" value="PROTEIN WNT-6"/>
    <property type="match status" value="1"/>
</dbReference>
<proteinExistence type="inferred from homology"/>
<dbReference type="Pfam" id="PF00110">
    <property type="entry name" value="wnt"/>
    <property type="match status" value="1"/>
</dbReference>
<gene>
    <name evidence="11" type="ORF">L9F63_004816</name>
</gene>
<sequence>GVLIVTDTRETGFVNAITAAGVTFAVTRACTMGDLMECSCDKTTKGRGRLGPFSPDHSALSSTAAAAAADGDWVWGGCGDNVNFGYRKSKDFMDAPYRRRSDIKTLVKLHNNDAGRLAVKNYMRTDCKCHGLSGSCALRTCWRKMPPFRDVGNRLKERFDGAAKVIPNDGHSFMPEGPTIKPPDRGDLVYSEDSPDFCKPNRKTGSLGTQGRQCNATSPGVEGCELLCCGRGFDTRQIREKINCECRFKWCCEVTCKTCTIKKAINTCR</sequence>
<evidence type="ECO:0000256" key="2">
    <source>
        <dbReference type="ARBA" id="ARBA00005683"/>
    </source>
</evidence>
<dbReference type="CDD" id="cd19338">
    <property type="entry name" value="Wnt_Wnt6"/>
    <property type="match status" value="1"/>
</dbReference>
<dbReference type="GO" id="GO:0005125">
    <property type="term" value="F:cytokine activity"/>
    <property type="evidence" value="ECO:0007669"/>
    <property type="project" value="TreeGrafter"/>
</dbReference>
<name>A0AAD8E7E9_DIPPU</name>
<dbReference type="EMBL" id="JASPKZ010008387">
    <property type="protein sequence ID" value="KAJ9579524.1"/>
    <property type="molecule type" value="Genomic_DNA"/>
</dbReference>
<dbReference type="SMART" id="SM00097">
    <property type="entry name" value="WNT1"/>
    <property type="match status" value="1"/>
</dbReference>
<evidence type="ECO:0000313" key="11">
    <source>
        <dbReference type="EMBL" id="KAJ9579524.1"/>
    </source>
</evidence>
<dbReference type="InterPro" id="IPR009143">
    <property type="entry name" value="Wnt6"/>
</dbReference>
<evidence type="ECO:0000256" key="6">
    <source>
        <dbReference type="ARBA" id="ARBA00022687"/>
    </source>
</evidence>
<dbReference type="GO" id="GO:0060560">
    <property type="term" value="P:developmental growth involved in morphogenesis"/>
    <property type="evidence" value="ECO:0007669"/>
    <property type="project" value="UniProtKB-ARBA"/>
</dbReference>
<evidence type="ECO:0000256" key="3">
    <source>
        <dbReference type="ARBA" id="ARBA00022473"/>
    </source>
</evidence>
<dbReference type="GO" id="GO:0060070">
    <property type="term" value="P:canonical Wnt signaling pathway"/>
    <property type="evidence" value="ECO:0007669"/>
    <property type="project" value="TreeGrafter"/>
</dbReference>
<reference evidence="11" key="1">
    <citation type="journal article" date="2023" name="IScience">
        <title>Live-bearing cockroach genome reveals convergent evolutionary mechanisms linked to viviparity in insects and beyond.</title>
        <authorList>
            <person name="Fouks B."/>
            <person name="Harrison M.C."/>
            <person name="Mikhailova A.A."/>
            <person name="Marchal E."/>
            <person name="English S."/>
            <person name="Carruthers M."/>
            <person name="Jennings E.C."/>
            <person name="Chiamaka E.L."/>
            <person name="Frigard R.A."/>
            <person name="Pippel M."/>
            <person name="Attardo G.M."/>
            <person name="Benoit J.B."/>
            <person name="Bornberg-Bauer E."/>
            <person name="Tobe S.S."/>
        </authorList>
    </citation>
    <scope>NUCLEOTIDE SEQUENCE</scope>
    <source>
        <strain evidence="11">Stay&amp;Tobe</strain>
    </source>
</reference>
<dbReference type="PANTHER" id="PTHR12027">
    <property type="entry name" value="WNT RELATED"/>
    <property type="match status" value="1"/>
</dbReference>
<dbReference type="InterPro" id="IPR018161">
    <property type="entry name" value="Wnt_CS"/>
</dbReference>
<dbReference type="Gene3D" id="3.30.2460.20">
    <property type="match status" value="1"/>
</dbReference>
<dbReference type="FunFam" id="3.30.2460.20:FF:000001">
    <property type="entry name" value="Wnt homolog"/>
    <property type="match status" value="1"/>
</dbReference>
<dbReference type="GO" id="GO:0005615">
    <property type="term" value="C:extracellular space"/>
    <property type="evidence" value="ECO:0007669"/>
    <property type="project" value="TreeGrafter"/>
</dbReference>
<dbReference type="GO" id="GO:0000902">
    <property type="term" value="P:cell morphogenesis"/>
    <property type="evidence" value="ECO:0007669"/>
    <property type="project" value="UniProtKB-ARBA"/>
</dbReference>
<accession>A0AAD8E7E9</accession>
<dbReference type="GO" id="GO:0007517">
    <property type="term" value="P:muscle organ development"/>
    <property type="evidence" value="ECO:0007669"/>
    <property type="project" value="UniProtKB-ARBA"/>
</dbReference>
<keyword evidence="7" id="KW-1015">Disulfide bond</keyword>
<keyword evidence="12" id="KW-1185">Reference proteome</keyword>
<protein>
    <recommendedName>
        <fullName evidence="10">Protein Wnt</fullName>
    </recommendedName>
</protein>
<evidence type="ECO:0000256" key="9">
    <source>
        <dbReference type="ARBA" id="ARBA00023288"/>
    </source>
</evidence>
<evidence type="ECO:0000313" key="12">
    <source>
        <dbReference type="Proteomes" id="UP001233999"/>
    </source>
</evidence>
<keyword evidence="6 10" id="KW-0879">Wnt signaling pathway</keyword>
<keyword evidence="4" id="KW-0964">Secreted</keyword>
<dbReference type="InterPro" id="IPR005817">
    <property type="entry name" value="Wnt"/>
</dbReference>
<reference evidence="11" key="2">
    <citation type="submission" date="2023-05" db="EMBL/GenBank/DDBJ databases">
        <authorList>
            <person name="Fouks B."/>
        </authorList>
    </citation>
    <scope>NUCLEOTIDE SEQUENCE</scope>
    <source>
        <strain evidence="11">Stay&amp;Tobe</strain>
        <tissue evidence="11">Testes</tissue>
    </source>
</reference>
<comment type="subcellular location">
    <subcellularLocation>
        <location evidence="1 10">Secreted</location>
        <location evidence="1 10">Extracellular space</location>
        <location evidence="1 10">Extracellular matrix</location>
    </subcellularLocation>
</comment>